<dbReference type="EMBL" id="LAYC01000002">
    <property type="protein sequence ID" value="KYK57949.1"/>
    <property type="molecule type" value="Genomic_DNA"/>
</dbReference>
<dbReference type="InParanoid" id="A0A151GLH0"/>
<evidence type="ECO:0000313" key="1">
    <source>
        <dbReference type="EMBL" id="KYK57949.1"/>
    </source>
</evidence>
<protein>
    <submittedName>
        <fullName evidence="1">Uncharacterized protein</fullName>
    </submittedName>
</protein>
<dbReference type="Proteomes" id="UP000076580">
    <property type="component" value="Chromosome 02"/>
</dbReference>
<keyword evidence="2" id="KW-1185">Reference proteome</keyword>
<accession>A0A151GLH0</accession>
<name>A0A151GLH0_DRECN</name>
<dbReference type="AlphaFoldDB" id="A0A151GLH0"/>
<dbReference type="GeneID" id="63717605"/>
<dbReference type="RefSeq" id="XP_040657301.1">
    <property type="nucleotide sequence ID" value="XM_040802268.1"/>
</dbReference>
<proteinExistence type="predicted"/>
<reference evidence="1 2" key="1">
    <citation type="journal article" date="2016" name="Sci. Rep.">
        <title>Insights into Adaptations to a Near-Obligate Nematode Endoparasitic Lifestyle from the Finished Genome of Drechmeria coniospora.</title>
        <authorList>
            <person name="Zhang L."/>
            <person name="Zhou Z."/>
            <person name="Guo Q."/>
            <person name="Fokkens L."/>
            <person name="Miskei M."/>
            <person name="Pocsi I."/>
            <person name="Zhang W."/>
            <person name="Chen M."/>
            <person name="Wang L."/>
            <person name="Sun Y."/>
            <person name="Donzelli B.G."/>
            <person name="Gibson D.M."/>
            <person name="Nelson D.R."/>
            <person name="Luo J.G."/>
            <person name="Rep M."/>
            <person name="Liu H."/>
            <person name="Yang S."/>
            <person name="Wang J."/>
            <person name="Krasnoff S.B."/>
            <person name="Xu Y."/>
            <person name="Molnar I."/>
            <person name="Lin M."/>
        </authorList>
    </citation>
    <scope>NUCLEOTIDE SEQUENCE [LARGE SCALE GENOMIC DNA]</scope>
    <source>
        <strain evidence="1 2">ARSEF 6962</strain>
    </source>
</reference>
<comment type="caution">
    <text evidence="1">The sequence shown here is derived from an EMBL/GenBank/DDBJ whole genome shotgun (WGS) entry which is preliminary data.</text>
</comment>
<sequence length="186" mass="20445">MTTSPSIVIVTSASSIVCNVERPFFSNQIQRGGNNLHKMANSYEARLVRKKKEKHANGGCRTVACHPDHLIDLQSLPIAKSISYAAISGNDPFDPAMTICCHPNPVNVVEQCVEWCQLPERFLNQTKGDLGDAFHDFSRCLRLARRDHNQTDGYIIGFQSSAALPPGTLRSAVVGTFIALFLATLF</sequence>
<evidence type="ECO:0000313" key="2">
    <source>
        <dbReference type="Proteomes" id="UP000076580"/>
    </source>
</evidence>
<gene>
    <name evidence="1" type="ORF">DCS_04962</name>
</gene>
<organism evidence="1 2">
    <name type="scientific">Drechmeria coniospora</name>
    <name type="common">Nematophagous fungus</name>
    <name type="synonym">Meria coniospora</name>
    <dbReference type="NCBI Taxonomy" id="98403"/>
    <lineage>
        <taxon>Eukaryota</taxon>
        <taxon>Fungi</taxon>
        <taxon>Dikarya</taxon>
        <taxon>Ascomycota</taxon>
        <taxon>Pezizomycotina</taxon>
        <taxon>Sordariomycetes</taxon>
        <taxon>Hypocreomycetidae</taxon>
        <taxon>Hypocreales</taxon>
        <taxon>Ophiocordycipitaceae</taxon>
        <taxon>Drechmeria</taxon>
    </lineage>
</organism>